<gene>
    <name evidence="2" type="ORF">METZ01_LOCUS406750</name>
</gene>
<dbReference type="AlphaFoldDB" id="A0A382W4W7"/>
<feature type="non-terminal residue" evidence="2">
    <location>
        <position position="1"/>
    </location>
</feature>
<evidence type="ECO:0000313" key="2">
    <source>
        <dbReference type="EMBL" id="SVD53896.1"/>
    </source>
</evidence>
<dbReference type="GO" id="GO:0016491">
    <property type="term" value="F:oxidoreductase activity"/>
    <property type="evidence" value="ECO:0007669"/>
    <property type="project" value="InterPro"/>
</dbReference>
<dbReference type="EMBL" id="UINC01157096">
    <property type="protein sequence ID" value="SVD53896.1"/>
    <property type="molecule type" value="Genomic_DNA"/>
</dbReference>
<dbReference type="Gene3D" id="3.40.50.360">
    <property type="match status" value="1"/>
</dbReference>
<dbReference type="Pfam" id="PF03358">
    <property type="entry name" value="FMN_red"/>
    <property type="match status" value="1"/>
</dbReference>
<organism evidence="2">
    <name type="scientific">marine metagenome</name>
    <dbReference type="NCBI Taxonomy" id="408172"/>
    <lineage>
        <taxon>unclassified sequences</taxon>
        <taxon>metagenomes</taxon>
        <taxon>ecological metagenomes</taxon>
    </lineage>
</organism>
<reference evidence="2" key="1">
    <citation type="submission" date="2018-05" db="EMBL/GenBank/DDBJ databases">
        <authorList>
            <person name="Lanie J.A."/>
            <person name="Ng W.-L."/>
            <person name="Kazmierczak K.M."/>
            <person name="Andrzejewski T.M."/>
            <person name="Davidsen T.M."/>
            <person name="Wayne K.J."/>
            <person name="Tettelin H."/>
            <person name="Glass J.I."/>
            <person name="Rusch D."/>
            <person name="Podicherti R."/>
            <person name="Tsui H.-C.T."/>
            <person name="Winkler M.E."/>
        </authorList>
    </citation>
    <scope>NUCLEOTIDE SEQUENCE</scope>
</reference>
<sequence length="110" mass="12061">QKAEGILLSVPIYNYDANAAAKNLIELTGKSWEDKAVGFLCAAGGQGSYMSIMSLANSLMLDFRCIVLPRFVYVTGESFEGDNLANPEIEQRIQKLADQLIKISRSLQTS</sequence>
<proteinExistence type="predicted"/>
<dbReference type="InterPro" id="IPR029039">
    <property type="entry name" value="Flavoprotein-like_sf"/>
</dbReference>
<feature type="domain" description="NADPH-dependent FMN reductase-like" evidence="1">
    <location>
        <begin position="2"/>
        <end position="74"/>
    </location>
</feature>
<dbReference type="InterPro" id="IPR005025">
    <property type="entry name" value="FMN_Rdtase-like_dom"/>
</dbReference>
<dbReference type="PANTHER" id="PTHR30543">
    <property type="entry name" value="CHROMATE REDUCTASE"/>
    <property type="match status" value="1"/>
</dbReference>
<dbReference type="GO" id="GO:0010181">
    <property type="term" value="F:FMN binding"/>
    <property type="evidence" value="ECO:0007669"/>
    <property type="project" value="TreeGrafter"/>
</dbReference>
<accession>A0A382W4W7</accession>
<dbReference type="PANTHER" id="PTHR30543:SF28">
    <property type="entry name" value="NADPH-DEPENDENT FMN REDUCTASE-LIKE DOMAIN-CONTAINING PROTEIN"/>
    <property type="match status" value="1"/>
</dbReference>
<dbReference type="InterPro" id="IPR050712">
    <property type="entry name" value="NAD(P)H-dep_reductase"/>
</dbReference>
<dbReference type="GO" id="GO:0005829">
    <property type="term" value="C:cytosol"/>
    <property type="evidence" value="ECO:0007669"/>
    <property type="project" value="TreeGrafter"/>
</dbReference>
<protein>
    <recommendedName>
        <fullName evidence="1">NADPH-dependent FMN reductase-like domain-containing protein</fullName>
    </recommendedName>
</protein>
<name>A0A382W4W7_9ZZZZ</name>
<dbReference type="SUPFAM" id="SSF52218">
    <property type="entry name" value="Flavoproteins"/>
    <property type="match status" value="1"/>
</dbReference>
<evidence type="ECO:0000259" key="1">
    <source>
        <dbReference type="Pfam" id="PF03358"/>
    </source>
</evidence>